<evidence type="ECO:0000259" key="6">
    <source>
        <dbReference type="PROSITE" id="PS50135"/>
    </source>
</evidence>
<dbReference type="InterPro" id="IPR000433">
    <property type="entry name" value="Znf_ZZ"/>
</dbReference>
<evidence type="ECO:0000256" key="3">
    <source>
        <dbReference type="ARBA" id="ARBA00022833"/>
    </source>
</evidence>
<dbReference type="Proteomes" id="UP001610728">
    <property type="component" value="Unassembled WGS sequence"/>
</dbReference>
<accession>A0ABR4MJ45</accession>
<feature type="region of interest" description="Disordered" evidence="5">
    <location>
        <begin position="128"/>
        <end position="193"/>
    </location>
</feature>
<evidence type="ECO:0000256" key="4">
    <source>
        <dbReference type="PROSITE-ProRule" id="PRU00228"/>
    </source>
</evidence>
<dbReference type="PANTHER" id="PTHR20930:SF0">
    <property type="entry name" value="PROTEIN ILRUN"/>
    <property type="match status" value="1"/>
</dbReference>
<dbReference type="Pfam" id="PF00569">
    <property type="entry name" value="ZZ"/>
    <property type="match status" value="2"/>
</dbReference>
<evidence type="ECO:0000256" key="5">
    <source>
        <dbReference type="SAM" id="MobiDB-lite"/>
    </source>
</evidence>
<dbReference type="SUPFAM" id="SSF57850">
    <property type="entry name" value="RING/U-box"/>
    <property type="match status" value="4"/>
</dbReference>
<evidence type="ECO:0000313" key="8">
    <source>
        <dbReference type="Proteomes" id="UP001610728"/>
    </source>
</evidence>
<protein>
    <submittedName>
        <fullName evidence="7">Zz type zinc finger domain-containing protein</fullName>
    </submittedName>
</protein>
<dbReference type="SMART" id="SM00291">
    <property type="entry name" value="ZnF_ZZ"/>
    <property type="match status" value="4"/>
</dbReference>
<evidence type="ECO:0000256" key="2">
    <source>
        <dbReference type="ARBA" id="ARBA00022771"/>
    </source>
</evidence>
<dbReference type="InterPro" id="IPR013783">
    <property type="entry name" value="Ig-like_fold"/>
</dbReference>
<feature type="region of interest" description="Disordered" evidence="5">
    <location>
        <begin position="397"/>
        <end position="476"/>
    </location>
</feature>
<evidence type="ECO:0000256" key="1">
    <source>
        <dbReference type="ARBA" id="ARBA00022723"/>
    </source>
</evidence>
<feature type="compositionally biased region" description="Basic and acidic residues" evidence="5">
    <location>
        <begin position="420"/>
        <end position="448"/>
    </location>
</feature>
<dbReference type="CDD" id="cd14947">
    <property type="entry name" value="NBR1_like"/>
    <property type="match status" value="1"/>
</dbReference>
<dbReference type="InterPro" id="IPR032350">
    <property type="entry name" value="Nbr1_FW"/>
</dbReference>
<dbReference type="InterPro" id="IPR043145">
    <property type="entry name" value="Znf_ZZ_sf"/>
</dbReference>
<organism evidence="7 8">
    <name type="scientific">Ceratocystis lukuohia</name>
    <dbReference type="NCBI Taxonomy" id="2019550"/>
    <lineage>
        <taxon>Eukaryota</taxon>
        <taxon>Fungi</taxon>
        <taxon>Dikarya</taxon>
        <taxon>Ascomycota</taxon>
        <taxon>Pezizomycotina</taxon>
        <taxon>Sordariomycetes</taxon>
        <taxon>Hypocreomycetidae</taxon>
        <taxon>Microascales</taxon>
        <taxon>Ceratocystidaceae</taxon>
        <taxon>Ceratocystis</taxon>
    </lineage>
</organism>
<dbReference type="EMBL" id="JABSNW010000004">
    <property type="protein sequence ID" value="KAL2888266.1"/>
    <property type="molecule type" value="Genomic_DNA"/>
</dbReference>
<feature type="compositionally biased region" description="Polar residues" evidence="5">
    <location>
        <begin position="397"/>
        <end position="414"/>
    </location>
</feature>
<proteinExistence type="predicted"/>
<feature type="domain" description="ZZ-type" evidence="6">
    <location>
        <begin position="326"/>
        <end position="381"/>
    </location>
</feature>
<dbReference type="PANTHER" id="PTHR20930">
    <property type="entry name" value="OVARIAN CARCINOMA ANTIGEN CA125-RELATED"/>
    <property type="match status" value="1"/>
</dbReference>
<dbReference type="Gene3D" id="3.30.60.90">
    <property type="match status" value="4"/>
</dbReference>
<comment type="caution">
    <text evidence="7">The sequence shown here is derived from an EMBL/GenBank/DDBJ whole genome shotgun (WGS) entry which is preliminary data.</text>
</comment>
<feature type="compositionally biased region" description="Low complexity" evidence="5">
    <location>
        <begin position="128"/>
        <end position="159"/>
    </location>
</feature>
<name>A0ABR4MJ45_9PEZI</name>
<reference evidence="7 8" key="1">
    <citation type="submission" date="2020-05" db="EMBL/GenBank/DDBJ databases">
        <title>Ceratocystis lukuohia genome.</title>
        <authorList>
            <person name="Harrington T.C."/>
            <person name="Kim K."/>
            <person name="Mayers C.G."/>
        </authorList>
    </citation>
    <scope>NUCLEOTIDE SEQUENCE [LARGE SCALE GENOMIC DNA]</scope>
    <source>
        <strain evidence="7 8">C4212</strain>
    </source>
</reference>
<dbReference type="PROSITE" id="PS50135">
    <property type="entry name" value="ZF_ZZ_2"/>
    <property type="match status" value="1"/>
</dbReference>
<keyword evidence="3" id="KW-0862">Zinc</keyword>
<dbReference type="Gene3D" id="2.60.40.10">
    <property type="entry name" value="Immunoglobulins"/>
    <property type="match status" value="1"/>
</dbReference>
<gene>
    <name evidence="7" type="ORF">HOO65_040603</name>
</gene>
<dbReference type="CDD" id="cd02249">
    <property type="entry name" value="ZZ"/>
    <property type="match status" value="1"/>
</dbReference>
<dbReference type="Pfam" id="PF16158">
    <property type="entry name" value="N_BRCA1_IG"/>
    <property type="match status" value="1"/>
</dbReference>
<feature type="compositionally biased region" description="Basic residues" evidence="5">
    <location>
        <begin position="169"/>
        <end position="187"/>
    </location>
</feature>
<dbReference type="GeneID" id="98118379"/>
<keyword evidence="1" id="KW-0479">Metal-binding</keyword>
<sequence>MSSAPSQQQPPLQTEQPSVPAANVNVKIIINNHVHRKVLTLDAMHVDLFERSIRKCVPHHMGDILIERYSDSAGRYTIVDPAIPSSYKQLYRAAKAKGKLRVRIIQVPQPGQVSDVGTALTSATSTLSLAPNDQANDQANDSNKNTTGTGTNTSTSNTNIHKPEIHPIPKAKPHSQTHTPIRKKSKATVRLPPPTRAQLEVISSHNVAAPSENDQSLLNSNQHTLNQQNQVSGHENTLKWHGNYKRGYPILSVTEQLQGPGQVNSTTFEAASSNINVNSDATTAPIVGSTHERASTTPEFSVSNIKLASTFSTACPAVIYPPKGPDFQICCNSCSNAIDSDHWHCNKCDMGDYDLCPTCFAEGKGCDDDGHWLIRRAVVDGVLVSGSTEVARVSKLASSKSENNINDKMSSLSFNKHEKKLKEQSPTEIKHKDNPETQETKTTEDGEKSNGNNDKLSIGHVVESSPKEHLRSSYNSPWNVEAHEDKAPVVSRRTCNGCVNEFADNYFVHCTHCPDFDLCFNCFIPTHGHHPAHEFVLVAKGPHVPPTVLAWLKGHHNRHHALCDGCDKTIFGTRYKCLDCPDWDYCSSCSSTISITHKGHRFVRLYEPMSTLVSQRPPAAQHYGVYCDGPLCVAKGHKNHISGVRYKCGFCHDLDFCDACEASPSNTHDKTHPLIMMKTPTSHLLVSSRRYDGNCRLMECMGDIVDEAGLDKNNLPSLSMATKPAVADVEPVKETPSATTMPAAAIIGGVRPAPLSVETLSPPMPSPIPPTEAKTASPPCTEAPSCSQWPSMALVEQTPDKTIYVPADYVFTMCWELKNNGETVWPAGSYIELNGGDQLFTPKMRKEMAQETSSRRVFRVTASDLYLKPVAPGESAKYEVSLCSPMEPGTYSSGWRLTMSGGHRVGELMMSEVRVEGPIPVPAMSKKADTEVKAEKTTVDHTMVFPTLETESPVATLTQHTDDISPATAPATVTTHSEIGSLGDFEPNEEWVSSDAEFMTDEEYDILDGLEDECRSY</sequence>
<evidence type="ECO:0000313" key="7">
    <source>
        <dbReference type="EMBL" id="KAL2888266.1"/>
    </source>
</evidence>
<keyword evidence="8" id="KW-1185">Reference proteome</keyword>
<dbReference type="RefSeq" id="XP_070859446.1">
    <property type="nucleotide sequence ID" value="XM_071002537.1"/>
</dbReference>
<keyword evidence="2 4" id="KW-0863">Zinc-finger</keyword>